<dbReference type="Proteomes" id="UP000266841">
    <property type="component" value="Unassembled WGS sequence"/>
</dbReference>
<evidence type="ECO:0000313" key="2">
    <source>
        <dbReference type="EMBL" id="EJK72801.1"/>
    </source>
</evidence>
<keyword evidence="3" id="KW-1185">Reference proteome</keyword>
<organism evidence="2 3">
    <name type="scientific">Thalassiosira oceanica</name>
    <name type="common">Marine diatom</name>
    <dbReference type="NCBI Taxonomy" id="159749"/>
    <lineage>
        <taxon>Eukaryota</taxon>
        <taxon>Sar</taxon>
        <taxon>Stramenopiles</taxon>
        <taxon>Ochrophyta</taxon>
        <taxon>Bacillariophyta</taxon>
        <taxon>Coscinodiscophyceae</taxon>
        <taxon>Thalassiosirophycidae</taxon>
        <taxon>Thalassiosirales</taxon>
        <taxon>Thalassiosiraceae</taxon>
        <taxon>Thalassiosira</taxon>
    </lineage>
</organism>
<accession>K0TGN7</accession>
<evidence type="ECO:0000313" key="3">
    <source>
        <dbReference type="Proteomes" id="UP000266841"/>
    </source>
</evidence>
<name>K0TGN7_THAOC</name>
<comment type="caution">
    <text evidence="2">The sequence shown here is derived from an EMBL/GenBank/DDBJ whole genome shotgun (WGS) entry which is preliminary data.</text>
</comment>
<dbReference type="EMBL" id="AGNL01005283">
    <property type="protein sequence ID" value="EJK72801.1"/>
    <property type="molecule type" value="Genomic_DNA"/>
</dbReference>
<evidence type="ECO:0000256" key="1">
    <source>
        <dbReference type="SAM" id="MobiDB-lite"/>
    </source>
</evidence>
<feature type="compositionally biased region" description="Pro residues" evidence="1">
    <location>
        <begin position="170"/>
        <end position="182"/>
    </location>
</feature>
<protein>
    <submittedName>
        <fullName evidence="2">Uncharacterized protein</fullName>
    </submittedName>
</protein>
<reference evidence="2 3" key="1">
    <citation type="journal article" date="2012" name="Genome Biol.">
        <title>Genome and low-iron response of an oceanic diatom adapted to chronic iron limitation.</title>
        <authorList>
            <person name="Lommer M."/>
            <person name="Specht M."/>
            <person name="Roy A.S."/>
            <person name="Kraemer L."/>
            <person name="Andreson R."/>
            <person name="Gutowska M.A."/>
            <person name="Wolf J."/>
            <person name="Bergner S.V."/>
            <person name="Schilhabel M.B."/>
            <person name="Klostermeier U.C."/>
            <person name="Beiko R.G."/>
            <person name="Rosenstiel P."/>
            <person name="Hippler M."/>
            <person name="Laroche J."/>
        </authorList>
    </citation>
    <scope>NUCLEOTIDE SEQUENCE [LARGE SCALE GENOMIC DNA]</scope>
    <source>
        <strain evidence="2 3">CCMP1005</strain>
    </source>
</reference>
<gene>
    <name evidence="2" type="ORF">THAOC_05630</name>
</gene>
<sequence length="190" mass="20644">MPPHGLWQRCVLLSRQPFAVEVNTIEARFESRAMASTGPNHVRLVGPGRADSKCNGVNGAKGVWIEREGEKVVKGASYDTALPPYAKDFGTTPKLVNGVWMNENYRVVCFFWRQINSSDAQFVVSYRPSQPGAAAVTAIEIRLRLAVLSSPPILSLFANPSSALPRAPHRPPCPHPPSPPTSPAVLAHLT</sequence>
<feature type="region of interest" description="Disordered" evidence="1">
    <location>
        <begin position="165"/>
        <end position="190"/>
    </location>
</feature>
<proteinExistence type="predicted"/>
<dbReference type="AlphaFoldDB" id="K0TGN7"/>